<accession>A0A6J7WM52</accession>
<proteinExistence type="predicted"/>
<protein>
    <submittedName>
        <fullName evidence="1">Uncharacterized protein</fullName>
    </submittedName>
</protein>
<gene>
    <name evidence="1" type="ORF">UFOVP215_34</name>
</gene>
<name>A0A6J7WM52_9CAUD</name>
<reference evidence="1" key="1">
    <citation type="submission" date="2020-05" db="EMBL/GenBank/DDBJ databases">
        <authorList>
            <person name="Chiriac C."/>
            <person name="Salcher M."/>
            <person name="Ghai R."/>
            <person name="Kavagutti S V."/>
        </authorList>
    </citation>
    <scope>NUCLEOTIDE SEQUENCE</scope>
</reference>
<dbReference type="EMBL" id="LR798266">
    <property type="protein sequence ID" value="CAB5218817.1"/>
    <property type="molecule type" value="Genomic_DNA"/>
</dbReference>
<evidence type="ECO:0000313" key="1">
    <source>
        <dbReference type="EMBL" id="CAB5218817.1"/>
    </source>
</evidence>
<organism evidence="1">
    <name type="scientific">uncultured Caudovirales phage</name>
    <dbReference type="NCBI Taxonomy" id="2100421"/>
    <lineage>
        <taxon>Viruses</taxon>
        <taxon>Duplodnaviria</taxon>
        <taxon>Heunggongvirae</taxon>
        <taxon>Uroviricota</taxon>
        <taxon>Caudoviricetes</taxon>
        <taxon>Peduoviridae</taxon>
        <taxon>Maltschvirus</taxon>
        <taxon>Maltschvirus maltsch</taxon>
    </lineage>
</organism>
<sequence>MAITSLINPTGKPSIQDNLWSIATSDNSGQTDFKFVFDVYNGSEQLIRAKIYPNPTNGKGYFDAGPVVRNEMDYSWFNPSGQFFSKELNESGEIAQTYTIKIGEDYSGVTNLNLASGNVTAYNWAAPLFKRRINDLSAKDNSFLTDRFLNAYANFGEDLYIGVNSLNNVQIQKFQSNGTNSSSSTYTPTPGTAEYYQINVSPDAVNTLIGSSFIDSNTDYYLVKIDAGGVNIQLKVNVVCNGKFSPIPLHFMNSYGVFETARFELVNRLSKNLERKTFEKRDYEFNTSSVDYYTTNGSNHKYVESKINYGSKINWNYKLTMYPPTDSDYQWLAQLIDSPIIYAEIDTEYYPVTIVETNYEYSKHDFNGLRPLELNIEMNQKRFGYKR</sequence>